<dbReference type="CDD" id="cd13929">
    <property type="entry name" value="PT-DMATS_CymD"/>
    <property type="match status" value="1"/>
</dbReference>
<dbReference type="AlphaFoldDB" id="A0A1V6RHD0"/>
<keyword evidence="2" id="KW-0808">Transferase</keyword>
<feature type="binding site" evidence="3">
    <location>
        <position position="376"/>
    </location>
    <ligand>
        <name>dimethylallyl diphosphate</name>
        <dbReference type="ChEBI" id="CHEBI:57623"/>
    </ligand>
</feature>
<keyword evidence="5" id="KW-1185">Reference proteome</keyword>
<dbReference type="PANTHER" id="PTHR40627:SF3">
    <property type="entry name" value="PRENYLTRANSFERASE ASQH2-RELATED"/>
    <property type="match status" value="1"/>
</dbReference>
<evidence type="ECO:0000256" key="1">
    <source>
        <dbReference type="ARBA" id="ARBA00010209"/>
    </source>
</evidence>
<dbReference type="EMBL" id="MDYP01000043">
    <property type="protein sequence ID" value="OQE01227.1"/>
    <property type="molecule type" value="Genomic_DNA"/>
</dbReference>
<gene>
    <name evidence="4" type="ORF">PENVUL_c043G05079</name>
</gene>
<organism evidence="4 5">
    <name type="scientific">Penicillium vulpinum</name>
    <dbReference type="NCBI Taxonomy" id="29845"/>
    <lineage>
        <taxon>Eukaryota</taxon>
        <taxon>Fungi</taxon>
        <taxon>Dikarya</taxon>
        <taxon>Ascomycota</taxon>
        <taxon>Pezizomycotina</taxon>
        <taxon>Eurotiomycetes</taxon>
        <taxon>Eurotiomycetidae</taxon>
        <taxon>Eurotiales</taxon>
        <taxon>Aspergillaceae</taxon>
        <taxon>Penicillium</taxon>
    </lineage>
</organism>
<evidence type="ECO:0000256" key="2">
    <source>
        <dbReference type="ARBA" id="ARBA00022679"/>
    </source>
</evidence>
<dbReference type="InterPro" id="IPR033964">
    <property type="entry name" value="ABBA"/>
</dbReference>
<feature type="binding site" evidence="3">
    <location>
        <position position="223"/>
    </location>
    <ligand>
        <name>dimethylallyl diphosphate</name>
        <dbReference type="ChEBI" id="CHEBI:57623"/>
    </ligand>
</feature>
<sequence length="414" mass="46578">MTDNTKYLQFTSTLDKLSDRDTKMTVSSTAQSLKASVPTVAHAADMPHRTLSKSMTFANLDQYRYWHAVGPMLGKMLSNGNYNIHQQYEYLSLFAHVIIPKLGPFPDGRDIYKCLLGGTGSVELSQNVQKLGLTARVAFEPTSYISSTGVDPLNRHTVHATLAELRAIGSATVDMELHQMLVNELTLTDREEKLMSPEQISGTAWKTQILLALDLGQTGITVKEYFYPAIKASVIGQSVAELCFSAIRKVDKQGVFESASKFIETYMQTQSQTDLYFLSCDLVDPAETRIKLYLMELDMRLAKVEEHWTMGGKLGDEETLLGLEMLKELWVDFGIIEGMRDEPERPSQPGDPDTIVPFIMNYEMNPGEPLPKPKFYFPLVGISELKIANVLTAFFERHEMPEQAAVYRDNLQTY</sequence>
<proteinExistence type="inferred from homology"/>
<evidence type="ECO:0000313" key="5">
    <source>
        <dbReference type="Proteomes" id="UP000191518"/>
    </source>
</evidence>
<feature type="binding site" evidence="3">
    <location>
        <position position="227"/>
    </location>
    <ligand>
        <name>L-tryptophan</name>
        <dbReference type="ChEBI" id="CHEBI:57912"/>
    </ligand>
</feature>
<protein>
    <recommendedName>
        <fullName evidence="6">Tryptophan dimethylallyltransferase</fullName>
    </recommendedName>
</protein>
<feature type="binding site" evidence="3">
    <location>
        <position position="293"/>
    </location>
    <ligand>
        <name>dimethylallyl diphosphate</name>
        <dbReference type="ChEBI" id="CHEBI:57623"/>
    </ligand>
</feature>
<dbReference type="GO" id="GO:0016765">
    <property type="term" value="F:transferase activity, transferring alkyl or aryl (other than methyl) groups"/>
    <property type="evidence" value="ECO:0007669"/>
    <property type="project" value="InterPro"/>
</dbReference>
<dbReference type="SFLD" id="SFLDS00036">
    <property type="entry name" value="Aromatic_Prenyltransferase"/>
    <property type="match status" value="1"/>
</dbReference>
<feature type="binding site" evidence="3">
    <location>
        <position position="136"/>
    </location>
    <ligand>
        <name>dimethylallyl diphosphate</name>
        <dbReference type="ChEBI" id="CHEBI:57623"/>
    </ligand>
</feature>
<reference evidence="5" key="1">
    <citation type="journal article" date="2017" name="Nat. Microbiol.">
        <title>Global analysis of biosynthetic gene clusters reveals vast potential of secondary metabolite production in Penicillium species.</title>
        <authorList>
            <person name="Nielsen J.C."/>
            <person name="Grijseels S."/>
            <person name="Prigent S."/>
            <person name="Ji B."/>
            <person name="Dainat J."/>
            <person name="Nielsen K.F."/>
            <person name="Frisvad J.C."/>
            <person name="Workman M."/>
            <person name="Nielsen J."/>
        </authorList>
    </citation>
    <scope>NUCLEOTIDE SEQUENCE [LARGE SCALE GENOMIC DNA]</scope>
    <source>
        <strain evidence="5">IBT 29486</strain>
    </source>
</reference>
<dbReference type="PANTHER" id="PTHR40627">
    <property type="entry name" value="INDOLE PRENYLTRANSFERASE TDIB-RELATED"/>
    <property type="match status" value="1"/>
</dbReference>
<dbReference type="NCBIfam" id="TIGR03429">
    <property type="entry name" value="arom_pren_DMATS"/>
    <property type="match status" value="1"/>
</dbReference>
<evidence type="ECO:0000313" key="4">
    <source>
        <dbReference type="EMBL" id="OQE01227.1"/>
    </source>
</evidence>
<evidence type="ECO:0008006" key="6">
    <source>
        <dbReference type="Google" id="ProtNLM"/>
    </source>
</evidence>
<dbReference type="PIRSF" id="PIRSF000509">
    <property type="entry name" value="Trp_DMAT"/>
    <property type="match status" value="1"/>
</dbReference>
<feature type="binding site" evidence="3">
    <location>
        <position position="225"/>
    </location>
    <ligand>
        <name>dimethylallyl diphosphate</name>
        <dbReference type="ChEBI" id="CHEBI:57623"/>
    </ligand>
</feature>
<dbReference type="InterPro" id="IPR017795">
    <property type="entry name" value="ABBA_NscD-like"/>
</dbReference>
<name>A0A1V6RHD0_9EURO</name>
<dbReference type="GO" id="GO:0009820">
    <property type="term" value="P:alkaloid metabolic process"/>
    <property type="evidence" value="ECO:0007669"/>
    <property type="project" value="InterPro"/>
</dbReference>
<dbReference type="Proteomes" id="UP000191518">
    <property type="component" value="Unassembled WGS sequence"/>
</dbReference>
<dbReference type="Pfam" id="PF11991">
    <property type="entry name" value="Trp_DMAT"/>
    <property type="match status" value="1"/>
</dbReference>
<comment type="similarity">
    <text evidence="1">Belongs to the tryptophan dimethylallyltransferase family.</text>
</comment>
<comment type="caution">
    <text evidence="4">The sequence shown here is derived from an EMBL/GenBank/DDBJ whole genome shotgun (WGS) entry which is preliminary data.</text>
</comment>
<evidence type="ECO:0000256" key="3">
    <source>
        <dbReference type="PIRSR" id="PIRSR000509-1"/>
    </source>
</evidence>
<dbReference type="InterPro" id="IPR012148">
    <property type="entry name" value="ABBA_DMATS-like"/>
</dbReference>
<feature type="binding site" evidence="3">
    <location>
        <position position="289"/>
    </location>
    <ligand>
        <name>dimethylallyl diphosphate</name>
        <dbReference type="ChEBI" id="CHEBI:57623"/>
    </ligand>
</feature>
<accession>A0A1V6RHD0</accession>
<feature type="binding site" evidence="3">
    <location>
        <position position="291"/>
    </location>
    <ligand>
        <name>dimethylallyl diphosphate</name>
        <dbReference type="ChEBI" id="CHEBI:57623"/>
    </ligand>
</feature>
<feature type="binding site" evidence="3">
    <location>
        <position position="123"/>
    </location>
    <ligand>
        <name>L-tryptophan</name>
        <dbReference type="ChEBI" id="CHEBI:57912"/>
    </ligand>
</feature>